<sequence length="143" mass="15378">MGGIRSSWHATAARVQYEKTRLRRLIAKVIEPGEKSAIVSRLEEMSGWPSGGLDIGANSGRPLRPARAAIWLSAQSCSTCTRARGRGRGRRTADTAASFAAPIGGEEAASLPPQPPRPRPAIRFPAFSPVFPGPRNPKWPRGI</sequence>
<reference evidence="2 3" key="1">
    <citation type="submission" date="2020-02" db="EMBL/GenBank/DDBJ databases">
        <authorList>
            <person name="Ferguson B K."/>
        </authorList>
    </citation>
    <scope>NUCLEOTIDE SEQUENCE [LARGE SCALE GENOMIC DNA]</scope>
</reference>
<keyword evidence="3" id="KW-1185">Reference proteome</keyword>
<dbReference type="AlphaFoldDB" id="A0A6H5GIN8"/>
<name>A0A6H5GIN8_9HEMI</name>
<protein>
    <submittedName>
        <fullName evidence="2">Uncharacterized protein</fullName>
    </submittedName>
</protein>
<dbReference type="Proteomes" id="UP000479000">
    <property type="component" value="Unassembled WGS sequence"/>
</dbReference>
<evidence type="ECO:0000313" key="2">
    <source>
        <dbReference type="EMBL" id="CAB0001629.1"/>
    </source>
</evidence>
<evidence type="ECO:0000313" key="3">
    <source>
        <dbReference type="Proteomes" id="UP000479000"/>
    </source>
</evidence>
<gene>
    <name evidence="2" type="ORF">NTEN_LOCUS7416</name>
</gene>
<feature type="region of interest" description="Disordered" evidence="1">
    <location>
        <begin position="82"/>
        <end position="143"/>
    </location>
</feature>
<organism evidence="2 3">
    <name type="scientific">Nesidiocoris tenuis</name>
    <dbReference type="NCBI Taxonomy" id="355587"/>
    <lineage>
        <taxon>Eukaryota</taxon>
        <taxon>Metazoa</taxon>
        <taxon>Ecdysozoa</taxon>
        <taxon>Arthropoda</taxon>
        <taxon>Hexapoda</taxon>
        <taxon>Insecta</taxon>
        <taxon>Pterygota</taxon>
        <taxon>Neoptera</taxon>
        <taxon>Paraneoptera</taxon>
        <taxon>Hemiptera</taxon>
        <taxon>Heteroptera</taxon>
        <taxon>Panheteroptera</taxon>
        <taxon>Cimicomorpha</taxon>
        <taxon>Miridae</taxon>
        <taxon>Dicyphina</taxon>
        <taxon>Nesidiocoris</taxon>
    </lineage>
</organism>
<accession>A0A6H5GIN8</accession>
<feature type="non-terminal residue" evidence="2">
    <location>
        <position position="143"/>
    </location>
</feature>
<feature type="non-terminal residue" evidence="2">
    <location>
        <position position="1"/>
    </location>
</feature>
<proteinExistence type="predicted"/>
<evidence type="ECO:0000256" key="1">
    <source>
        <dbReference type="SAM" id="MobiDB-lite"/>
    </source>
</evidence>
<dbReference type="EMBL" id="CADCXU010011215">
    <property type="protein sequence ID" value="CAB0001629.1"/>
    <property type="molecule type" value="Genomic_DNA"/>
</dbReference>